<dbReference type="PANTHER" id="PTHR11764">
    <property type="entry name" value="TERPENE CYCLASE/MUTASE FAMILY MEMBER"/>
    <property type="match status" value="1"/>
</dbReference>
<dbReference type="GO" id="GO:0016104">
    <property type="term" value="P:triterpenoid biosynthetic process"/>
    <property type="evidence" value="ECO:0007669"/>
    <property type="project" value="InterPro"/>
</dbReference>
<dbReference type="InterPro" id="IPR032696">
    <property type="entry name" value="SQ_cyclase_C"/>
</dbReference>
<dbReference type="Pfam" id="PF13249">
    <property type="entry name" value="SQHop_cyclase_N"/>
    <property type="match status" value="1"/>
</dbReference>
<dbReference type="InterPro" id="IPR008930">
    <property type="entry name" value="Terpenoid_cyclase/PrenylTrfase"/>
</dbReference>
<dbReference type="GO" id="GO:0005811">
    <property type="term" value="C:lipid droplet"/>
    <property type="evidence" value="ECO:0007669"/>
    <property type="project" value="InterPro"/>
</dbReference>
<dbReference type="AlphaFoldDB" id="A0A8J7QF13"/>
<gene>
    <name evidence="6" type="ORF">J3U88_31815</name>
</gene>
<proteinExistence type="inferred from homology"/>
<dbReference type="GO" id="GO:0016866">
    <property type="term" value="F:intramolecular transferase activity"/>
    <property type="evidence" value="ECO:0007669"/>
    <property type="project" value="InterPro"/>
</dbReference>
<dbReference type="InterPro" id="IPR032697">
    <property type="entry name" value="SQ_cyclase_N"/>
</dbReference>
<dbReference type="Proteomes" id="UP000664417">
    <property type="component" value="Unassembled WGS sequence"/>
</dbReference>
<reference evidence="6" key="1">
    <citation type="submission" date="2021-03" db="EMBL/GenBank/DDBJ databases">
        <authorList>
            <person name="Wang G."/>
        </authorList>
    </citation>
    <scope>NUCLEOTIDE SEQUENCE</scope>
    <source>
        <strain evidence="6">KCTC 12899</strain>
    </source>
</reference>
<comment type="similarity">
    <text evidence="2">Belongs to the terpene cyclase/mutase family.</text>
</comment>
<dbReference type="SUPFAM" id="SSF48239">
    <property type="entry name" value="Terpenoid cyclases/Protein prenyltransferases"/>
    <property type="match status" value="2"/>
</dbReference>
<evidence type="ECO:0000256" key="2">
    <source>
        <dbReference type="ARBA" id="ARBA00009755"/>
    </source>
</evidence>
<dbReference type="PANTHER" id="PTHR11764:SF20">
    <property type="entry name" value="LANOSTEROL SYNTHASE"/>
    <property type="match status" value="1"/>
</dbReference>
<dbReference type="Pfam" id="PF13243">
    <property type="entry name" value="SQHop_cyclase_C"/>
    <property type="match status" value="1"/>
</dbReference>
<evidence type="ECO:0000313" key="7">
    <source>
        <dbReference type="Proteomes" id="UP000664417"/>
    </source>
</evidence>
<evidence type="ECO:0000313" key="6">
    <source>
        <dbReference type="EMBL" id="MBO1323094.1"/>
    </source>
</evidence>
<dbReference type="UniPathway" id="UPA00337"/>
<dbReference type="Gene3D" id="1.50.10.20">
    <property type="match status" value="2"/>
</dbReference>
<feature type="domain" description="Squalene cyclase N-terminal" evidence="5">
    <location>
        <begin position="26"/>
        <end position="131"/>
    </location>
</feature>
<evidence type="ECO:0000256" key="3">
    <source>
        <dbReference type="ARBA" id="ARBA00022737"/>
    </source>
</evidence>
<feature type="domain" description="Squalene cyclase C-terminal" evidence="4">
    <location>
        <begin position="295"/>
        <end position="521"/>
    </location>
</feature>
<comment type="caution">
    <text evidence="6">The sequence shown here is derived from an EMBL/GenBank/DDBJ whole genome shotgun (WGS) entry which is preliminary data.</text>
</comment>
<protein>
    <recommendedName>
        <fullName evidence="8">Squalene--hopene cyclase</fullName>
    </recommendedName>
</protein>
<evidence type="ECO:0000256" key="1">
    <source>
        <dbReference type="ARBA" id="ARBA00004999"/>
    </source>
</evidence>
<sequence length="626" mass="68796">MTAQGMNRTFEPADFAWAHKSLIDGLLGWRELDGFWEGELSTSALSTATAVVALYLVDAEHHRPMVIDGVHWLARHANKDGGWGDTVRSDSNVSTTALAWAALSLVDDPETRGALKRAQQWLTDAIGGTEPRHIADAMKSIYGADQTFAVPIMTMLALCGRMGEGRAAWRHINHLPFELAAFPQKWYRMLQLPVVSYALPALIAIGQAIQHHKPTWNPVTGMARLLTRNKTMDLLARIQPENGGFLEAVPLTSFVVMSLASMGLKDHPVVKKGCDFLKSLVKHDGSWAIDTHLATWLTTLSVNALSRHGRFLGEQDKSKLLKWLLDQQYHGVHPFTGADPGGWAWTPLPGGVPDADDTSGAVIALSNLVPSGHEADEPAKLGLGWLAGLQNRDGGMPTFCRGWGNLPFDRSCPDITAHALQAFAAWKFRGVVGDEWDGTIEDAKQYLVKNQRADGSWVPLWFGNQGDEHNENPVYGTARVLLGLQAWWAMEEKEDTQLVTMIRRGRAWLRNQINEDGGYGGARGLPSSIEETALAIEALAVGLPDQVVEDPALVADWHRIQSAVAWLIDHVRLKGEMEAAPIGFYFANLWYFERLYPLIFATGALNAVAAKQAWFRVAPGLVSIPA</sequence>
<accession>A0A8J7QF13</accession>
<organism evidence="6 7">
    <name type="scientific">Acanthopleuribacter pedis</name>
    <dbReference type="NCBI Taxonomy" id="442870"/>
    <lineage>
        <taxon>Bacteria</taxon>
        <taxon>Pseudomonadati</taxon>
        <taxon>Acidobacteriota</taxon>
        <taxon>Holophagae</taxon>
        <taxon>Acanthopleuribacterales</taxon>
        <taxon>Acanthopleuribacteraceae</taxon>
        <taxon>Acanthopleuribacter</taxon>
    </lineage>
</organism>
<name>A0A8J7QF13_9BACT</name>
<dbReference type="InterPro" id="IPR018333">
    <property type="entry name" value="Squalene_cyclase"/>
</dbReference>
<comment type="pathway">
    <text evidence="1">Secondary metabolite biosynthesis; hopanoid biosynthesis.</text>
</comment>
<evidence type="ECO:0000259" key="4">
    <source>
        <dbReference type="Pfam" id="PF13243"/>
    </source>
</evidence>
<keyword evidence="3" id="KW-0677">Repeat</keyword>
<keyword evidence="7" id="KW-1185">Reference proteome</keyword>
<evidence type="ECO:0008006" key="8">
    <source>
        <dbReference type="Google" id="ProtNLM"/>
    </source>
</evidence>
<evidence type="ECO:0000259" key="5">
    <source>
        <dbReference type="Pfam" id="PF13249"/>
    </source>
</evidence>
<dbReference type="RefSeq" id="WP_207863066.1">
    <property type="nucleotide sequence ID" value="NZ_JAFREP010000049.1"/>
</dbReference>
<dbReference type="EMBL" id="JAFREP010000049">
    <property type="protein sequence ID" value="MBO1323094.1"/>
    <property type="molecule type" value="Genomic_DNA"/>
</dbReference>